<sequence length="42" mass="4519">MKSEGGATRTGVDPVIEVQLSEAFAISASRRFHDPMTRGLLS</sequence>
<gene>
    <name evidence="1" type="ORF">CSUI_010023</name>
</gene>
<protein>
    <submittedName>
        <fullName evidence="1">Uncharacterized protein</fullName>
    </submittedName>
</protein>
<dbReference type="Proteomes" id="UP000221165">
    <property type="component" value="Unassembled WGS sequence"/>
</dbReference>
<dbReference type="EMBL" id="MIGC01006550">
    <property type="protein sequence ID" value="PHJ16166.1"/>
    <property type="molecule type" value="Genomic_DNA"/>
</dbReference>
<proteinExistence type="predicted"/>
<accession>A0A2C6KIJ3</accession>
<evidence type="ECO:0000313" key="2">
    <source>
        <dbReference type="Proteomes" id="UP000221165"/>
    </source>
</evidence>
<reference evidence="1 2" key="1">
    <citation type="journal article" date="2017" name="Int. J. Parasitol.">
        <title>The genome of the protozoan parasite Cystoisospora suis and a reverse vaccinology approach to identify vaccine candidates.</title>
        <authorList>
            <person name="Palmieri N."/>
            <person name="Shrestha A."/>
            <person name="Ruttkowski B."/>
            <person name="Beck T."/>
            <person name="Vogl C."/>
            <person name="Tomley F."/>
            <person name="Blake D.P."/>
            <person name="Joachim A."/>
        </authorList>
    </citation>
    <scope>NUCLEOTIDE SEQUENCE [LARGE SCALE GENOMIC DNA]</scope>
    <source>
        <strain evidence="1 2">Wien I</strain>
    </source>
</reference>
<dbReference type="GeneID" id="94433341"/>
<evidence type="ECO:0000313" key="1">
    <source>
        <dbReference type="EMBL" id="PHJ16166.1"/>
    </source>
</evidence>
<dbReference type="VEuPathDB" id="ToxoDB:CSUI_010023"/>
<keyword evidence="2" id="KW-1185">Reference proteome</keyword>
<dbReference type="RefSeq" id="XP_067917896.1">
    <property type="nucleotide sequence ID" value="XM_068070130.1"/>
</dbReference>
<organism evidence="1 2">
    <name type="scientific">Cystoisospora suis</name>
    <dbReference type="NCBI Taxonomy" id="483139"/>
    <lineage>
        <taxon>Eukaryota</taxon>
        <taxon>Sar</taxon>
        <taxon>Alveolata</taxon>
        <taxon>Apicomplexa</taxon>
        <taxon>Conoidasida</taxon>
        <taxon>Coccidia</taxon>
        <taxon>Eucoccidiorida</taxon>
        <taxon>Eimeriorina</taxon>
        <taxon>Sarcocystidae</taxon>
        <taxon>Cystoisospora</taxon>
    </lineage>
</organism>
<dbReference type="AlphaFoldDB" id="A0A2C6KIJ3"/>
<name>A0A2C6KIJ3_9APIC</name>
<comment type="caution">
    <text evidence="1">The sequence shown here is derived from an EMBL/GenBank/DDBJ whole genome shotgun (WGS) entry which is preliminary data.</text>
</comment>